<organism evidence="1 2">
    <name type="scientific">Auriscalpium vulgare</name>
    <dbReference type="NCBI Taxonomy" id="40419"/>
    <lineage>
        <taxon>Eukaryota</taxon>
        <taxon>Fungi</taxon>
        <taxon>Dikarya</taxon>
        <taxon>Basidiomycota</taxon>
        <taxon>Agaricomycotina</taxon>
        <taxon>Agaricomycetes</taxon>
        <taxon>Russulales</taxon>
        <taxon>Auriscalpiaceae</taxon>
        <taxon>Auriscalpium</taxon>
    </lineage>
</organism>
<comment type="caution">
    <text evidence="1">The sequence shown here is derived from an EMBL/GenBank/DDBJ whole genome shotgun (WGS) entry which is preliminary data.</text>
</comment>
<sequence length="81" mass="9478">MCRRIAEGTRWARCGHYQRHMIVAIVDCNSSRCEKSYLHPKHCQQPNCTRNFGPEVQKDIDTVDEFCFACRAAVQRPTIRH</sequence>
<gene>
    <name evidence="1" type="ORF">FA95DRAFT_1555329</name>
</gene>
<keyword evidence="2" id="KW-1185">Reference proteome</keyword>
<name>A0ACB8S455_9AGAM</name>
<dbReference type="EMBL" id="MU275858">
    <property type="protein sequence ID" value="KAI0050830.1"/>
    <property type="molecule type" value="Genomic_DNA"/>
</dbReference>
<dbReference type="Proteomes" id="UP000814033">
    <property type="component" value="Unassembled WGS sequence"/>
</dbReference>
<proteinExistence type="predicted"/>
<evidence type="ECO:0000313" key="2">
    <source>
        <dbReference type="Proteomes" id="UP000814033"/>
    </source>
</evidence>
<reference evidence="1" key="1">
    <citation type="submission" date="2021-02" db="EMBL/GenBank/DDBJ databases">
        <authorList>
            <consortium name="DOE Joint Genome Institute"/>
            <person name="Ahrendt S."/>
            <person name="Looney B.P."/>
            <person name="Miyauchi S."/>
            <person name="Morin E."/>
            <person name="Drula E."/>
            <person name="Courty P.E."/>
            <person name="Chicoki N."/>
            <person name="Fauchery L."/>
            <person name="Kohler A."/>
            <person name="Kuo A."/>
            <person name="Labutti K."/>
            <person name="Pangilinan J."/>
            <person name="Lipzen A."/>
            <person name="Riley R."/>
            <person name="Andreopoulos W."/>
            <person name="He G."/>
            <person name="Johnson J."/>
            <person name="Barry K.W."/>
            <person name="Grigoriev I.V."/>
            <person name="Nagy L."/>
            <person name="Hibbett D."/>
            <person name="Henrissat B."/>
            <person name="Matheny P.B."/>
            <person name="Labbe J."/>
            <person name="Martin F."/>
        </authorList>
    </citation>
    <scope>NUCLEOTIDE SEQUENCE</scope>
    <source>
        <strain evidence="1">FP105234-sp</strain>
    </source>
</reference>
<reference evidence="1" key="2">
    <citation type="journal article" date="2022" name="New Phytol.">
        <title>Evolutionary transition to the ectomycorrhizal habit in the genomes of a hyperdiverse lineage of mushroom-forming fungi.</title>
        <authorList>
            <person name="Looney B."/>
            <person name="Miyauchi S."/>
            <person name="Morin E."/>
            <person name="Drula E."/>
            <person name="Courty P.E."/>
            <person name="Kohler A."/>
            <person name="Kuo A."/>
            <person name="LaButti K."/>
            <person name="Pangilinan J."/>
            <person name="Lipzen A."/>
            <person name="Riley R."/>
            <person name="Andreopoulos W."/>
            <person name="He G."/>
            <person name="Johnson J."/>
            <person name="Nolan M."/>
            <person name="Tritt A."/>
            <person name="Barry K.W."/>
            <person name="Grigoriev I.V."/>
            <person name="Nagy L.G."/>
            <person name="Hibbett D."/>
            <person name="Henrissat B."/>
            <person name="Matheny P.B."/>
            <person name="Labbe J."/>
            <person name="Martin F.M."/>
        </authorList>
    </citation>
    <scope>NUCLEOTIDE SEQUENCE</scope>
    <source>
        <strain evidence="1">FP105234-sp</strain>
    </source>
</reference>
<protein>
    <submittedName>
        <fullName evidence="1">Uncharacterized protein</fullName>
    </submittedName>
</protein>
<accession>A0ACB8S455</accession>
<evidence type="ECO:0000313" key="1">
    <source>
        <dbReference type="EMBL" id="KAI0050830.1"/>
    </source>
</evidence>